<feature type="transmembrane region" description="Helical" evidence="2">
    <location>
        <begin position="1570"/>
        <end position="1596"/>
    </location>
</feature>
<feature type="transmembrane region" description="Helical" evidence="2">
    <location>
        <begin position="1512"/>
        <end position="1534"/>
    </location>
</feature>
<feature type="region of interest" description="Disordered" evidence="1">
    <location>
        <begin position="2122"/>
        <end position="2141"/>
    </location>
</feature>
<proteinExistence type="predicted"/>
<evidence type="ECO:0000256" key="2">
    <source>
        <dbReference type="SAM" id="Phobius"/>
    </source>
</evidence>
<gene>
    <name evidence="3" type="ORF">CYMTET_13443</name>
</gene>
<evidence type="ECO:0000256" key="1">
    <source>
        <dbReference type="SAM" id="MobiDB-lite"/>
    </source>
</evidence>
<keyword evidence="2" id="KW-1133">Transmembrane helix</keyword>
<feature type="transmembrane region" description="Helical" evidence="2">
    <location>
        <begin position="1470"/>
        <end position="1491"/>
    </location>
</feature>
<dbReference type="SMART" id="SM00710">
    <property type="entry name" value="PbH1"/>
    <property type="match status" value="9"/>
</dbReference>
<dbReference type="EMBL" id="LGRX02005352">
    <property type="protein sequence ID" value="KAK3278633.1"/>
    <property type="molecule type" value="Genomic_DNA"/>
</dbReference>
<feature type="compositionally biased region" description="Polar residues" evidence="1">
    <location>
        <begin position="2043"/>
        <end position="2058"/>
    </location>
</feature>
<feature type="region of interest" description="Disordered" evidence="1">
    <location>
        <begin position="1656"/>
        <end position="1677"/>
    </location>
</feature>
<evidence type="ECO:0000313" key="3">
    <source>
        <dbReference type="EMBL" id="KAK3278633.1"/>
    </source>
</evidence>
<dbReference type="InterPro" id="IPR006626">
    <property type="entry name" value="PbH1"/>
</dbReference>
<dbReference type="PANTHER" id="PTHR11319:SF35">
    <property type="entry name" value="OUTER MEMBRANE PROTEIN PMPC-RELATED"/>
    <property type="match status" value="1"/>
</dbReference>
<feature type="compositionally biased region" description="Basic and acidic residues" evidence="1">
    <location>
        <begin position="2003"/>
        <end position="2012"/>
    </location>
</feature>
<dbReference type="InterPro" id="IPR011050">
    <property type="entry name" value="Pectin_lyase_fold/virulence"/>
</dbReference>
<comment type="caution">
    <text evidence="3">The sequence shown here is derived from an EMBL/GenBank/DDBJ whole genome shotgun (WGS) entry which is preliminary data.</text>
</comment>
<dbReference type="SUPFAM" id="SSF51126">
    <property type="entry name" value="Pectin lyase-like"/>
    <property type="match status" value="4"/>
</dbReference>
<sequence>MVLLLASCAAQSSPSASDCDASASSDSRCQGILDDKTTCVTTDRFYGNYADLDVNDSPSRCCAFCAEQYPATTHTDFFPNAGPSGWCNCYGSCAETRCVSVECHGSDGGSVTTQVLLASPPPIPPPQPLNPPAEPPLPPAPPLFIEGSEVVIEEVDSADAAKQLHAALQNTDVATVLLRVGVKVLPSTTFEVSRAVAIIGQCPGENRCEITGGGTLRLFSVEEAGELHLENLALKEGGSSQDGGALHLAEGAVAHVHNCSLESNTASGDGGAIFCAAGSSMHLSACTLTGGKAQGARGGGAIFASAGAFLSLSDCNCTGNFAEVNGGMLFADSGSAVELTRTALRGNVAGSVGSKGGAVYLFKSRFVMQGGSVLSGNAAAEGSGGGLFCYQECAVVMRDTEVADNLATESGGGLYGHSLTSFELGPNVSVVRNVVTGPWRGGGVAVYEDGIIRISQALVADNEAAGRGGGLYAAARSVVALEAGTIVERNHAAENGGGIYCGANALVQLQGGGVEVRQNVAAGTGGGLYLETGGMVNITAGMVVSNTAIEGGGVGCPEGDVVVNIWGSAAVLNNTATGGDGGGVLVGAGSLVEVFGGVLEHNWAPVGVGGGVAVGSDSAVKVLDDASVCHNRGTGGGGLYLHPRGSLEVARGVVVAWNKATSSGGGGVAAVRGELRVNASSMVANTASSEGGALACTDECDVVIAESVVEQNAGYFAGGVSVAAGSRLRVQGGSLVQNNTARKDAGGIHGLESTLELSEVVLRWNLAQQSGAGVYCEDGYVALSVGTLLMENTAQLFGGGVHAAASVLVAANGTRLERNTARYGGAGISVQEGSKARLANISLSADSALSSTGGCIRSEDGELDVEDAWLEGCEAEQGGGLAIVKGLVKISRSRVENCTASASAGGVYLQNTTAELEETVVRGCRAMAGGGVEVASAVISLVGFLLEANFASSYGGALILQAGSATVSSSVCTDNLAEDGGAFAVGEAADLEMENVEFHRNTAIGQGGGIYFMAQDAEAPLRAIALLQLTFVGVEGWAANILWVYTEYGAQSAPGCTDCVWPAGTDLLATTAMRFAVFQGGSVVSPSMQVVCVSGEVFDPPVIYRALDWYGNPVHPGLSTATALATGEQLAVSKKTIIEYEWPEGSTFAELQAQGVPGSVANLTLSAQSVSDWGAATVAVAVRACTPGETFLEAALQCEECPPGSIRFDNGTAPCVVCEEVQSEGITCLGGNRYEIWAGYWLAPNAQYCAADAECLLTKVYACETEKACEGADASDDEDPTPERIGAGVEAAAGLQDVLCNQQLYEYGVLCGGGVLASCGDGYYRSSGLNCVTCPSKSVTTTTIVLLSICCVLLLILILAFCFVYRILKAYLKGIDLTVVKEELEELGSALGRSRSIMQVLLGYLQVTGQLPSLYGKLVPPMLTQLMQKMHVINLDASRLINLTCLMHHFSPRQKTGLAEFWMTFWNAVASPWALLLLSWMCYFGIFHVYVHKIGEVKSPERLEKFRETLRMTCLGVALFGLMFVHPNVAVIMFELFNCEPYHFTATTVEGSGPYWVSQDLAIMCYTRSWYLGMVFACATVILFVFGFPFGTWWVMFKMRKWRRFRFRLDQLSPERLARLLDDGTFYCASIQPGSLLQQHLHHQTARKRGRKIWEFRKGKEEPEEPEEEEEEDPGVLQHSDELHGFNHEHMFLKVERVKLLPPSLEAGEDEPWQPGPLSVSSSMGITPGPSGPRLIPRLSRQMTKITREGNLSTVELSTRLAPLTIELSDGAQIDVEVWEKQDFGDDGAEEYVPVTKLDGKAVNSLLGQFTDDFEGRYYYWQCYEMVRRFTQTGVVLLVRMAYGELYSSAFALFVSVIALTLHTRCRPYIDDNIDSLTFLFLFNQFFIQFIFVCLFLDESEFELLGLMLMLMQLICMLYSAYLLMPTIRAIYHPMRKFIRGKPALLAYLMKKESTKIELENQLQNSSSKGTASSPSACDRTILEFDLPIESESLHGSINGDPEEARAAHDDRDGLSQLATDRIPACASSDQEAPDGSDRSESNKPAQTLIPQTLQPDSQELRDEATAWLALKGLQKSADLSAAETSARRDGEDARKEWRDKWKALKMKMEMDMKMEGAEDGMQTSAIELMQHGDQDDSPAM</sequence>
<feature type="region of interest" description="Disordered" evidence="1">
    <location>
        <begin position="1993"/>
        <end position="2012"/>
    </location>
</feature>
<reference evidence="3 4" key="1">
    <citation type="journal article" date="2015" name="Genome Biol. Evol.">
        <title>Comparative Genomics of a Bacterivorous Green Alga Reveals Evolutionary Causalities and Consequences of Phago-Mixotrophic Mode of Nutrition.</title>
        <authorList>
            <person name="Burns J.A."/>
            <person name="Paasch A."/>
            <person name="Narechania A."/>
            <person name="Kim E."/>
        </authorList>
    </citation>
    <scope>NUCLEOTIDE SEQUENCE [LARGE SCALE GENOMIC DNA]</scope>
    <source>
        <strain evidence="3 4">PLY_AMNH</strain>
    </source>
</reference>
<evidence type="ECO:0000313" key="4">
    <source>
        <dbReference type="Proteomes" id="UP001190700"/>
    </source>
</evidence>
<feature type="transmembrane region" description="Helical" evidence="2">
    <location>
        <begin position="1344"/>
        <end position="1368"/>
    </location>
</feature>
<feature type="region of interest" description="Disordered" evidence="1">
    <location>
        <begin position="2025"/>
        <end position="2060"/>
    </location>
</feature>
<dbReference type="Proteomes" id="UP001190700">
    <property type="component" value="Unassembled WGS sequence"/>
</dbReference>
<feature type="transmembrane region" description="Helical" evidence="2">
    <location>
        <begin position="1846"/>
        <end position="1864"/>
    </location>
</feature>
<accession>A0AAE0GIM2</accession>
<protein>
    <recommendedName>
        <fullName evidence="5">Right handed beta helix domain-containing protein</fullName>
    </recommendedName>
</protein>
<organism evidence="3 4">
    <name type="scientific">Cymbomonas tetramitiformis</name>
    <dbReference type="NCBI Taxonomy" id="36881"/>
    <lineage>
        <taxon>Eukaryota</taxon>
        <taxon>Viridiplantae</taxon>
        <taxon>Chlorophyta</taxon>
        <taxon>Pyramimonadophyceae</taxon>
        <taxon>Pyramimonadales</taxon>
        <taxon>Pyramimonadaceae</taxon>
        <taxon>Cymbomonas</taxon>
    </lineage>
</organism>
<evidence type="ECO:0008006" key="5">
    <source>
        <dbReference type="Google" id="ProtNLM"/>
    </source>
</evidence>
<feature type="transmembrane region" description="Helical" evidence="2">
    <location>
        <begin position="1904"/>
        <end position="1925"/>
    </location>
</feature>
<keyword evidence="2" id="KW-0812">Transmembrane</keyword>
<feature type="compositionally biased region" description="Acidic residues" evidence="1">
    <location>
        <begin position="1662"/>
        <end position="1674"/>
    </location>
</feature>
<name>A0AAE0GIM2_9CHLO</name>
<keyword evidence="2" id="KW-0472">Membrane</keyword>
<feature type="transmembrane region" description="Helical" evidence="2">
    <location>
        <begin position="1876"/>
        <end position="1897"/>
    </location>
</feature>
<keyword evidence="4" id="KW-1185">Reference proteome</keyword>
<dbReference type="PANTHER" id="PTHR11319">
    <property type="entry name" value="G PROTEIN-COUPLED RECEPTOR-RELATED"/>
    <property type="match status" value="1"/>
</dbReference>